<gene>
    <name evidence="1" type="ORF">MRB53_010773</name>
</gene>
<reference evidence="1 2" key="1">
    <citation type="journal article" date="2022" name="Hortic Res">
        <title>A haplotype resolved chromosomal level avocado genome allows analysis of novel avocado genes.</title>
        <authorList>
            <person name="Nath O."/>
            <person name="Fletcher S.J."/>
            <person name="Hayward A."/>
            <person name="Shaw L.M."/>
            <person name="Masouleh A.K."/>
            <person name="Furtado A."/>
            <person name="Henry R.J."/>
            <person name="Mitter N."/>
        </authorList>
    </citation>
    <scope>NUCLEOTIDE SEQUENCE [LARGE SCALE GENOMIC DNA]</scope>
    <source>
        <strain evidence="2">cv. Hass</strain>
    </source>
</reference>
<sequence>MRFLDWYLKIAGVSALIGASMEFFMIQTGFYDKVTKPERIPSCIDVRTKLIACNGCSKEAAIDTLEEMPTLFTTKGKHNACGQNTF</sequence>
<protein>
    <submittedName>
        <fullName evidence="1">Uncharacterized protein</fullName>
    </submittedName>
</protein>
<dbReference type="EMBL" id="CM056811">
    <property type="protein sequence ID" value="KAJ8636506.1"/>
    <property type="molecule type" value="Genomic_DNA"/>
</dbReference>
<keyword evidence="2" id="KW-1185">Reference proteome</keyword>
<comment type="caution">
    <text evidence="1">The sequence shown here is derived from an EMBL/GenBank/DDBJ whole genome shotgun (WGS) entry which is preliminary data.</text>
</comment>
<name>A0ACC2LSN7_PERAE</name>
<dbReference type="Proteomes" id="UP001234297">
    <property type="component" value="Chromosome 3"/>
</dbReference>
<evidence type="ECO:0000313" key="1">
    <source>
        <dbReference type="EMBL" id="KAJ8636506.1"/>
    </source>
</evidence>
<proteinExistence type="predicted"/>
<organism evidence="1 2">
    <name type="scientific">Persea americana</name>
    <name type="common">Avocado</name>
    <dbReference type="NCBI Taxonomy" id="3435"/>
    <lineage>
        <taxon>Eukaryota</taxon>
        <taxon>Viridiplantae</taxon>
        <taxon>Streptophyta</taxon>
        <taxon>Embryophyta</taxon>
        <taxon>Tracheophyta</taxon>
        <taxon>Spermatophyta</taxon>
        <taxon>Magnoliopsida</taxon>
        <taxon>Magnoliidae</taxon>
        <taxon>Laurales</taxon>
        <taxon>Lauraceae</taxon>
        <taxon>Persea</taxon>
    </lineage>
</organism>
<evidence type="ECO:0000313" key="2">
    <source>
        <dbReference type="Proteomes" id="UP001234297"/>
    </source>
</evidence>
<accession>A0ACC2LSN7</accession>